<organism evidence="1 2">
    <name type="scientific">Dallia pectoralis</name>
    <name type="common">Alaska blackfish</name>
    <dbReference type="NCBI Taxonomy" id="75939"/>
    <lineage>
        <taxon>Eukaryota</taxon>
        <taxon>Metazoa</taxon>
        <taxon>Chordata</taxon>
        <taxon>Craniata</taxon>
        <taxon>Vertebrata</taxon>
        <taxon>Euteleostomi</taxon>
        <taxon>Actinopterygii</taxon>
        <taxon>Neopterygii</taxon>
        <taxon>Teleostei</taxon>
        <taxon>Protacanthopterygii</taxon>
        <taxon>Esociformes</taxon>
        <taxon>Umbridae</taxon>
        <taxon>Dallia</taxon>
    </lineage>
</organism>
<sequence>MEQGVVMDQCVAALYQSLGLSLGGSLSPQDVCVLFYKVFHLHADLDDAHTAIKVTGNDQGCSCSEGNVLDVLLQMEREKERREEIYWDLQFIKTEKLRHLYHTNRTGKQTKDRNSTDLDQGLYHTTGYREDVTNNLPSQKVKKTEKERVFEWRLRKAARQCWARLLQEGVCAALPSLRGVQRSGVRCQPLGCVSMSDLLLLVEVKYDAVMHTLYTEMLQEHHGLAIWETLLQWERELMEAELGIMWEETCESGDMLSLCELPGAFRIYSDLTDRCSDSVSLRGCPERVKPGEQLWSAISLLTEIHTSLDHEKTTLSSLEKRLDRKTLQLMGLYASLATIRAQRETVSHSALLAARQDWGKWPCMEGSESKRLARLWLQKEEDNEEEEVKDEPPVSPQQMVLRCLVLNQWRESRRLLRMLHRVSPDELQGPAEHESPTEEHSQRSEASLREGCIRRLRHTHTVLQLQSCHQTQPVQGSTPPQVQSQWGNCALALLVELMELHDAQAAAVLPALLEMSEERLLALRMEYESEIREPHLFCLFTLLAPNLCLNSDPCLRPSELNPVQNRSSAVPPPDLSSGEPKDQRTNYLCTDCGTTLVPEDLPYLEILCVSDILNTQNECDIGDIPDVRQSSPRKTPQSFEKQDSIITLAWSKPPEGDTEQNAEITVDMSPGEQEVSVQETGGLCDKDTSSVFTHYDTPERIHYSDTAGNRPCEETATDQLEVLDMPLFQSNTAVQQLSLPGDQYLTTGQEPVLEQSEKIHSDLAEDTSEDTTVTVLIPTWKHGGQQESHNEEATAVGNNWSACYDIHPGSVRGETDKVTEHWALGGPDPSTSDQEAQKTPHTTLAEETTVGRVMERERTLVSISVMEREKTIRSLVDLQKKMERKQNRDRERQLMRVQERLSIIQNRKSQEDLMGLRQTDRLRHLTHDLPSEDKSQKTVVRERLEQMKRERSYVMQSKRNRNTAGFKELLGPVGLHSAETDDPSDCNDLQTV</sequence>
<name>A0ACC2GI11_DALPE</name>
<keyword evidence="2" id="KW-1185">Reference proteome</keyword>
<dbReference type="EMBL" id="CM055740">
    <property type="protein sequence ID" value="KAJ8003110.1"/>
    <property type="molecule type" value="Genomic_DNA"/>
</dbReference>
<comment type="caution">
    <text evidence="1">The sequence shown here is derived from an EMBL/GenBank/DDBJ whole genome shotgun (WGS) entry which is preliminary data.</text>
</comment>
<proteinExistence type="predicted"/>
<gene>
    <name evidence="1" type="ORF">DPEC_G00165970</name>
</gene>
<evidence type="ECO:0000313" key="2">
    <source>
        <dbReference type="Proteomes" id="UP001157502"/>
    </source>
</evidence>
<evidence type="ECO:0000313" key="1">
    <source>
        <dbReference type="EMBL" id="KAJ8003110.1"/>
    </source>
</evidence>
<reference evidence="1" key="1">
    <citation type="submission" date="2021-05" db="EMBL/GenBank/DDBJ databases">
        <authorList>
            <person name="Pan Q."/>
            <person name="Jouanno E."/>
            <person name="Zahm M."/>
            <person name="Klopp C."/>
            <person name="Cabau C."/>
            <person name="Louis A."/>
            <person name="Berthelot C."/>
            <person name="Parey E."/>
            <person name="Roest Crollius H."/>
            <person name="Montfort J."/>
            <person name="Robinson-Rechavi M."/>
            <person name="Bouchez O."/>
            <person name="Lampietro C."/>
            <person name="Lopez Roques C."/>
            <person name="Donnadieu C."/>
            <person name="Postlethwait J."/>
            <person name="Bobe J."/>
            <person name="Dillon D."/>
            <person name="Chandos A."/>
            <person name="von Hippel F."/>
            <person name="Guiguen Y."/>
        </authorList>
    </citation>
    <scope>NUCLEOTIDE SEQUENCE</scope>
    <source>
        <strain evidence="1">YG-Jan2019</strain>
    </source>
</reference>
<accession>A0ACC2GI11</accession>
<protein>
    <submittedName>
        <fullName evidence="1">Uncharacterized protein</fullName>
    </submittedName>
</protein>
<dbReference type="Proteomes" id="UP001157502">
    <property type="component" value="Chromosome 13"/>
</dbReference>